<evidence type="ECO:0000313" key="4">
    <source>
        <dbReference type="Proteomes" id="UP000642920"/>
    </source>
</evidence>
<dbReference type="AlphaFoldDB" id="A0A937ACZ8"/>
<dbReference type="EMBL" id="JAERQG010000004">
    <property type="protein sequence ID" value="MBL0766545.1"/>
    <property type="molecule type" value="Genomic_DNA"/>
</dbReference>
<protein>
    <recommendedName>
        <fullName evidence="2">Yeast cell wall synthesis Kre9/Knh1-like N-terminal domain-containing protein</fullName>
    </recommendedName>
</protein>
<evidence type="ECO:0000256" key="1">
    <source>
        <dbReference type="ARBA" id="ARBA00022729"/>
    </source>
</evidence>
<organism evidence="3 4">
    <name type="scientific">Marivirga atlantica</name>
    <dbReference type="NCBI Taxonomy" id="1548457"/>
    <lineage>
        <taxon>Bacteria</taxon>
        <taxon>Pseudomonadati</taxon>
        <taxon>Bacteroidota</taxon>
        <taxon>Cytophagia</taxon>
        <taxon>Cytophagales</taxon>
        <taxon>Marivirgaceae</taxon>
        <taxon>Marivirga</taxon>
    </lineage>
</organism>
<sequence>MQAKFTRSILFSLFFLLTVSNVYSQRVEIDRIFFKNAKVHVQYKLHDDKKDRSYQIQLYGSKDNYISPLKETTGDVGVEIYAGDSKEIIWDPFAEYGDDFNEEIALEIRGRVYIPFVKLDDFNYTSLKRGKLYDLTWTGGSSSNILNIELYKGDNKVALFSNIANVGEYDLIIPKDVQPGKGYRLRISDKSNKDDIVFSDEFKVKRKYPLALQIGAGAVVAGGIYFLITQLGGDEAGPANNDIEGAPQTPQSED</sequence>
<comment type="caution">
    <text evidence="3">The sequence shown here is derived from an EMBL/GenBank/DDBJ whole genome shotgun (WGS) entry which is preliminary data.</text>
</comment>
<dbReference type="Pfam" id="PF10342">
    <property type="entry name" value="Kre9_KNH"/>
    <property type="match status" value="1"/>
</dbReference>
<keyword evidence="4" id="KW-1185">Reference proteome</keyword>
<feature type="domain" description="Yeast cell wall synthesis Kre9/Knh1-like N-terminal" evidence="2">
    <location>
        <begin position="126"/>
        <end position="204"/>
    </location>
</feature>
<accession>A0A937ACZ8</accession>
<dbReference type="Proteomes" id="UP000642920">
    <property type="component" value="Unassembled WGS sequence"/>
</dbReference>
<evidence type="ECO:0000259" key="2">
    <source>
        <dbReference type="Pfam" id="PF10342"/>
    </source>
</evidence>
<evidence type="ECO:0000313" key="3">
    <source>
        <dbReference type="EMBL" id="MBL0766545.1"/>
    </source>
</evidence>
<dbReference type="InterPro" id="IPR018466">
    <property type="entry name" value="Kre9/Knh1-like_N"/>
</dbReference>
<name>A0A937ACZ8_9BACT</name>
<proteinExistence type="predicted"/>
<dbReference type="RefSeq" id="WP_201923212.1">
    <property type="nucleotide sequence ID" value="NZ_JAERQG010000004.1"/>
</dbReference>
<gene>
    <name evidence="3" type="ORF">JKP34_14855</name>
</gene>
<reference evidence="3" key="1">
    <citation type="submission" date="2021-01" db="EMBL/GenBank/DDBJ databases">
        <title>Marivirga sp. nov., isolated from intertidal surface sediments.</title>
        <authorList>
            <person name="Zhang M."/>
        </authorList>
    </citation>
    <scope>NUCLEOTIDE SEQUENCE</scope>
    <source>
        <strain evidence="3">SM1354</strain>
    </source>
</reference>
<keyword evidence="1" id="KW-0732">Signal</keyword>